<dbReference type="InterPro" id="IPR013449">
    <property type="entry name" value="Rhamnulokinase"/>
</dbReference>
<dbReference type="InterPro" id="IPR018484">
    <property type="entry name" value="FGGY_N"/>
</dbReference>
<dbReference type="GO" id="GO:0019301">
    <property type="term" value="P:rhamnose catabolic process"/>
    <property type="evidence" value="ECO:0007669"/>
    <property type="project" value="InterPro"/>
</dbReference>
<dbReference type="PANTHER" id="PTHR10196">
    <property type="entry name" value="SUGAR KINASE"/>
    <property type="match status" value="1"/>
</dbReference>
<keyword evidence="2" id="KW-0808">Transferase</keyword>
<evidence type="ECO:0000259" key="9">
    <source>
        <dbReference type="Pfam" id="PF02782"/>
    </source>
</evidence>
<feature type="domain" description="Carbohydrate kinase FGGY C-terminal" evidence="9">
    <location>
        <begin position="261"/>
        <end position="450"/>
    </location>
</feature>
<evidence type="ECO:0000256" key="7">
    <source>
        <dbReference type="ARBA" id="ARBA00023308"/>
    </source>
</evidence>
<evidence type="ECO:0000256" key="1">
    <source>
        <dbReference type="ARBA" id="ARBA00009156"/>
    </source>
</evidence>
<evidence type="ECO:0000313" key="10">
    <source>
        <dbReference type="EMBL" id="MBO8437914.1"/>
    </source>
</evidence>
<keyword evidence="4" id="KW-0418">Kinase</keyword>
<protein>
    <submittedName>
        <fullName evidence="10">Rhamnulokinase</fullName>
    </submittedName>
</protein>
<accession>A0A9D9H6R1</accession>
<evidence type="ECO:0000256" key="2">
    <source>
        <dbReference type="ARBA" id="ARBA00022679"/>
    </source>
</evidence>
<keyword evidence="6" id="KW-1015">Disulfide bond</keyword>
<dbReference type="GO" id="GO:0006071">
    <property type="term" value="P:glycerol metabolic process"/>
    <property type="evidence" value="ECO:0007669"/>
    <property type="project" value="TreeGrafter"/>
</dbReference>
<organism evidence="10 11">
    <name type="scientific">Candidatus Caccoplasma merdipullorum</name>
    <dbReference type="NCBI Taxonomy" id="2840718"/>
    <lineage>
        <taxon>Bacteria</taxon>
        <taxon>Pseudomonadati</taxon>
        <taxon>Bacteroidota</taxon>
        <taxon>Bacteroidia</taxon>
        <taxon>Bacteroidales</taxon>
        <taxon>Bacteroidaceae</taxon>
        <taxon>Bacteroidaceae incertae sedis</taxon>
        <taxon>Candidatus Caccoplasma</taxon>
    </lineage>
</organism>
<dbReference type="Pfam" id="PF00370">
    <property type="entry name" value="FGGY_N"/>
    <property type="match status" value="1"/>
</dbReference>
<keyword evidence="5" id="KW-0067">ATP-binding</keyword>
<gene>
    <name evidence="10" type="ORF">IAC54_03320</name>
</gene>
<proteinExistence type="inferred from homology"/>
<dbReference type="AlphaFoldDB" id="A0A9D9H6R1"/>
<keyword evidence="7" id="KW-0684">Rhamnose metabolism</keyword>
<evidence type="ECO:0000256" key="6">
    <source>
        <dbReference type="ARBA" id="ARBA00023157"/>
    </source>
</evidence>
<dbReference type="GO" id="GO:0008993">
    <property type="term" value="F:rhamnulokinase activity"/>
    <property type="evidence" value="ECO:0007669"/>
    <property type="project" value="InterPro"/>
</dbReference>
<dbReference type="GO" id="GO:0005829">
    <property type="term" value="C:cytosol"/>
    <property type="evidence" value="ECO:0007669"/>
    <property type="project" value="TreeGrafter"/>
</dbReference>
<dbReference type="InterPro" id="IPR043129">
    <property type="entry name" value="ATPase_NBD"/>
</dbReference>
<evidence type="ECO:0000256" key="5">
    <source>
        <dbReference type="ARBA" id="ARBA00022840"/>
    </source>
</evidence>
<dbReference type="SUPFAM" id="SSF53067">
    <property type="entry name" value="Actin-like ATPase domain"/>
    <property type="match status" value="2"/>
</dbReference>
<dbReference type="Proteomes" id="UP000823636">
    <property type="component" value="Unassembled WGS sequence"/>
</dbReference>
<evidence type="ECO:0000259" key="8">
    <source>
        <dbReference type="Pfam" id="PF00370"/>
    </source>
</evidence>
<evidence type="ECO:0000256" key="3">
    <source>
        <dbReference type="ARBA" id="ARBA00022741"/>
    </source>
</evidence>
<dbReference type="PANTHER" id="PTHR10196:SF93">
    <property type="entry name" value="L-RHAMNULOKINASE"/>
    <property type="match status" value="1"/>
</dbReference>
<keyword evidence="3" id="KW-0547">Nucleotide-binding</keyword>
<comment type="caution">
    <text evidence="10">The sequence shown here is derived from an EMBL/GenBank/DDBJ whole genome shotgun (WGS) entry which is preliminary data.</text>
</comment>
<dbReference type="CDD" id="cd07771">
    <property type="entry name" value="ASKHA_NBD_FGGY_RhaB-like"/>
    <property type="match status" value="1"/>
</dbReference>
<sequence>MNKTYLAVDFGAGSGRVIAGYIENKRLVMHELHRFPNRQIKLGKHIYWDFLSLYEEMKTGIRKAVKEGYTVKSIGIDTWGVDFGLIDKAGNLLSNPLCYRDSFTDGTVEEVFSKISREEHYKESGIQVMSINTLFQLYAMKKENPDMLESAAHLLFMPDLFSYFLTGKSNNEYSIASTSELLDAATRKWNMKLIEQLGLPRHLFAEQVIMPGTTRGKITPSIAEETGLSPDTEVIAVGSHDTASALFAVPFPAGRASRCAFLSSGTWSLLGVELDAPILTEEARQAGFTNEGSVGGKIKFLQNITGLWILQRLMQQWESRGEKSDYETLLAAAEKSTVKSIIDVDDNRFDNPADMESAIAGYCRETGQSVPRAQGDYAICVLSSLAVRYKKAIEQLNKLLPAPVEQLHIIGGGSRNRLLNRLTEEATGLPVVAGPVEATATGNILLQAIASGEINDKSEIDIL</sequence>
<dbReference type="InterPro" id="IPR018485">
    <property type="entry name" value="FGGY_C"/>
</dbReference>
<dbReference type="EMBL" id="JADIMW010000033">
    <property type="protein sequence ID" value="MBO8437914.1"/>
    <property type="molecule type" value="Genomic_DNA"/>
</dbReference>
<dbReference type="Pfam" id="PF02782">
    <property type="entry name" value="FGGY_C"/>
    <property type="match status" value="1"/>
</dbReference>
<comment type="similarity">
    <text evidence="1">Belongs to the FGGY kinase family.</text>
</comment>
<dbReference type="GO" id="GO:0004370">
    <property type="term" value="F:glycerol kinase activity"/>
    <property type="evidence" value="ECO:0007669"/>
    <property type="project" value="TreeGrafter"/>
</dbReference>
<evidence type="ECO:0000313" key="11">
    <source>
        <dbReference type="Proteomes" id="UP000823636"/>
    </source>
</evidence>
<reference evidence="10" key="2">
    <citation type="journal article" date="2021" name="PeerJ">
        <title>Extensive microbial diversity within the chicken gut microbiome revealed by metagenomics and culture.</title>
        <authorList>
            <person name="Gilroy R."/>
            <person name="Ravi A."/>
            <person name="Getino M."/>
            <person name="Pursley I."/>
            <person name="Horton D.L."/>
            <person name="Alikhan N.F."/>
            <person name="Baker D."/>
            <person name="Gharbi K."/>
            <person name="Hall N."/>
            <person name="Watson M."/>
            <person name="Adriaenssens E.M."/>
            <person name="Foster-Nyarko E."/>
            <person name="Jarju S."/>
            <person name="Secka A."/>
            <person name="Antonio M."/>
            <person name="Oren A."/>
            <person name="Chaudhuri R.R."/>
            <person name="La Ragione R."/>
            <person name="Hildebrand F."/>
            <person name="Pallen M.J."/>
        </authorList>
    </citation>
    <scope>NUCLEOTIDE SEQUENCE</scope>
    <source>
        <strain evidence="10">G3-4614</strain>
    </source>
</reference>
<feature type="domain" description="Carbohydrate kinase FGGY N-terminal" evidence="8">
    <location>
        <begin position="5"/>
        <end position="247"/>
    </location>
</feature>
<reference evidence="10" key="1">
    <citation type="submission" date="2020-10" db="EMBL/GenBank/DDBJ databases">
        <authorList>
            <person name="Gilroy R."/>
        </authorList>
    </citation>
    <scope>NUCLEOTIDE SEQUENCE</scope>
    <source>
        <strain evidence="10">G3-4614</strain>
    </source>
</reference>
<dbReference type="Gene3D" id="3.30.420.40">
    <property type="match status" value="2"/>
</dbReference>
<evidence type="ECO:0000256" key="4">
    <source>
        <dbReference type="ARBA" id="ARBA00022777"/>
    </source>
</evidence>
<dbReference type="GO" id="GO:0005524">
    <property type="term" value="F:ATP binding"/>
    <property type="evidence" value="ECO:0007669"/>
    <property type="project" value="UniProtKB-KW"/>
</dbReference>
<name>A0A9D9H6R1_9BACT</name>